<gene>
    <name evidence="1" type="ORF">RRG08_051584</name>
</gene>
<sequence>MISLRVSSQSDGTRKVHKCRISTPLALPNAPGVSVHSILTMPEETGRSKDMLDSVKAFKNINDRTCLQEVHSDIRLNQLLTSM</sequence>
<reference evidence="1" key="1">
    <citation type="journal article" date="2023" name="G3 (Bethesda)">
        <title>A reference genome for the long-term kleptoplast-retaining sea slug Elysia crispata morphotype clarki.</title>
        <authorList>
            <person name="Eastman K.E."/>
            <person name="Pendleton A.L."/>
            <person name="Shaikh M.A."/>
            <person name="Suttiyut T."/>
            <person name="Ogas R."/>
            <person name="Tomko P."/>
            <person name="Gavelis G."/>
            <person name="Widhalm J.R."/>
            <person name="Wisecaver J.H."/>
        </authorList>
    </citation>
    <scope>NUCLEOTIDE SEQUENCE</scope>
    <source>
        <strain evidence="1">ECLA1</strain>
    </source>
</reference>
<evidence type="ECO:0000313" key="1">
    <source>
        <dbReference type="EMBL" id="KAK3780106.1"/>
    </source>
</evidence>
<dbReference type="AlphaFoldDB" id="A0AAE1DR83"/>
<dbReference type="EMBL" id="JAWDGP010002758">
    <property type="protein sequence ID" value="KAK3780106.1"/>
    <property type="molecule type" value="Genomic_DNA"/>
</dbReference>
<dbReference type="Proteomes" id="UP001283361">
    <property type="component" value="Unassembled WGS sequence"/>
</dbReference>
<organism evidence="1 2">
    <name type="scientific">Elysia crispata</name>
    <name type="common">lettuce slug</name>
    <dbReference type="NCBI Taxonomy" id="231223"/>
    <lineage>
        <taxon>Eukaryota</taxon>
        <taxon>Metazoa</taxon>
        <taxon>Spiralia</taxon>
        <taxon>Lophotrochozoa</taxon>
        <taxon>Mollusca</taxon>
        <taxon>Gastropoda</taxon>
        <taxon>Heterobranchia</taxon>
        <taxon>Euthyneura</taxon>
        <taxon>Panpulmonata</taxon>
        <taxon>Sacoglossa</taxon>
        <taxon>Placobranchoidea</taxon>
        <taxon>Plakobranchidae</taxon>
        <taxon>Elysia</taxon>
    </lineage>
</organism>
<evidence type="ECO:0000313" key="2">
    <source>
        <dbReference type="Proteomes" id="UP001283361"/>
    </source>
</evidence>
<protein>
    <submittedName>
        <fullName evidence="1">Uncharacterized protein</fullName>
    </submittedName>
</protein>
<keyword evidence="2" id="KW-1185">Reference proteome</keyword>
<comment type="caution">
    <text evidence="1">The sequence shown here is derived from an EMBL/GenBank/DDBJ whole genome shotgun (WGS) entry which is preliminary data.</text>
</comment>
<accession>A0AAE1DR83</accession>
<name>A0AAE1DR83_9GAST</name>
<proteinExistence type="predicted"/>